<feature type="transmembrane region" description="Helical" evidence="7">
    <location>
        <begin position="638"/>
        <end position="659"/>
    </location>
</feature>
<feature type="domain" description="SSD" evidence="8">
    <location>
        <begin position="542"/>
        <end position="700"/>
    </location>
</feature>
<reference evidence="9 10" key="1">
    <citation type="submission" date="2023-07" db="EMBL/GenBank/DDBJ databases">
        <title>Sequencing the genomes of 1000 actinobacteria strains.</title>
        <authorList>
            <person name="Klenk H.-P."/>
        </authorList>
    </citation>
    <scope>NUCLEOTIDE SEQUENCE [LARGE SCALE GENOMIC DNA]</scope>
    <source>
        <strain evidence="9 10">DSM 17163</strain>
    </source>
</reference>
<proteinExistence type="inferred from homology"/>
<dbReference type="InterPro" id="IPR000731">
    <property type="entry name" value="SSD"/>
</dbReference>
<comment type="similarity">
    <text evidence="2">Belongs to the resistance-nodulation-cell division (RND) (TC 2.A.6) family. MmpL subfamily.</text>
</comment>
<feature type="transmembrane region" description="Helical" evidence="7">
    <location>
        <begin position="605"/>
        <end position="626"/>
    </location>
</feature>
<feature type="transmembrane region" description="Helical" evidence="7">
    <location>
        <begin position="569"/>
        <end position="593"/>
    </location>
</feature>
<feature type="transmembrane region" description="Helical" evidence="7">
    <location>
        <begin position="543"/>
        <end position="562"/>
    </location>
</feature>
<keyword evidence="5 7" id="KW-1133">Transmembrane helix</keyword>
<feature type="transmembrane region" description="Helical" evidence="7">
    <location>
        <begin position="327"/>
        <end position="350"/>
    </location>
</feature>
<gene>
    <name evidence="9" type="ORF">J2S70_001235</name>
</gene>
<evidence type="ECO:0000313" key="10">
    <source>
        <dbReference type="Proteomes" id="UP001243212"/>
    </source>
</evidence>
<dbReference type="EMBL" id="JAUSQX010000001">
    <property type="protein sequence ID" value="MDP9806653.1"/>
    <property type="molecule type" value="Genomic_DNA"/>
</dbReference>
<evidence type="ECO:0000256" key="6">
    <source>
        <dbReference type="ARBA" id="ARBA00023136"/>
    </source>
</evidence>
<dbReference type="SUPFAM" id="SSF82866">
    <property type="entry name" value="Multidrug efflux transporter AcrB transmembrane domain"/>
    <property type="match status" value="2"/>
</dbReference>
<evidence type="ECO:0000259" key="8">
    <source>
        <dbReference type="PROSITE" id="PS50156"/>
    </source>
</evidence>
<name>A0ABT9NI01_9ACTO</name>
<dbReference type="InterPro" id="IPR004869">
    <property type="entry name" value="MMPL_dom"/>
</dbReference>
<evidence type="ECO:0000256" key="1">
    <source>
        <dbReference type="ARBA" id="ARBA00004651"/>
    </source>
</evidence>
<feature type="transmembrane region" description="Helical" evidence="7">
    <location>
        <begin position="665"/>
        <end position="685"/>
    </location>
</feature>
<dbReference type="PANTHER" id="PTHR33406:SF6">
    <property type="entry name" value="MEMBRANE PROTEIN YDGH-RELATED"/>
    <property type="match status" value="1"/>
</dbReference>
<evidence type="ECO:0000256" key="3">
    <source>
        <dbReference type="ARBA" id="ARBA00022475"/>
    </source>
</evidence>
<organism evidence="9 10">
    <name type="scientific">Trueperella bonasi</name>
    <dbReference type="NCBI Taxonomy" id="312286"/>
    <lineage>
        <taxon>Bacteria</taxon>
        <taxon>Bacillati</taxon>
        <taxon>Actinomycetota</taxon>
        <taxon>Actinomycetes</taxon>
        <taxon>Actinomycetales</taxon>
        <taxon>Actinomycetaceae</taxon>
        <taxon>Trueperella</taxon>
    </lineage>
</organism>
<dbReference type="RefSeq" id="WP_307682864.1">
    <property type="nucleotide sequence ID" value="NZ_JAUSQX010000001.1"/>
</dbReference>
<dbReference type="Gene3D" id="1.20.1640.10">
    <property type="entry name" value="Multidrug efflux transporter AcrB transmembrane domain"/>
    <property type="match status" value="2"/>
</dbReference>
<keyword evidence="6 7" id="KW-0472">Membrane</keyword>
<evidence type="ECO:0000256" key="7">
    <source>
        <dbReference type="SAM" id="Phobius"/>
    </source>
</evidence>
<evidence type="ECO:0000313" key="9">
    <source>
        <dbReference type="EMBL" id="MDP9806653.1"/>
    </source>
</evidence>
<accession>A0ABT9NI01</accession>
<comment type="subcellular location">
    <subcellularLocation>
        <location evidence="1">Cell membrane</location>
        <topology evidence="1">Multi-pass membrane protein</topology>
    </subcellularLocation>
</comment>
<evidence type="ECO:0000256" key="5">
    <source>
        <dbReference type="ARBA" id="ARBA00022989"/>
    </source>
</evidence>
<dbReference type="InterPro" id="IPR050545">
    <property type="entry name" value="Mycobact_MmpL"/>
</dbReference>
<keyword evidence="10" id="KW-1185">Reference proteome</keyword>
<feature type="transmembrane region" description="Helical" evidence="7">
    <location>
        <begin position="295"/>
        <end position="315"/>
    </location>
</feature>
<dbReference type="PANTHER" id="PTHR33406">
    <property type="entry name" value="MEMBRANE PROTEIN MJ1562-RELATED"/>
    <property type="match status" value="1"/>
</dbReference>
<dbReference type="Proteomes" id="UP001243212">
    <property type="component" value="Unassembled WGS sequence"/>
</dbReference>
<dbReference type="Pfam" id="PF03176">
    <property type="entry name" value="MMPL"/>
    <property type="match status" value="2"/>
</dbReference>
<dbReference type="PROSITE" id="PS50156">
    <property type="entry name" value="SSD"/>
    <property type="match status" value="1"/>
</dbReference>
<feature type="transmembrane region" description="Helical" evidence="7">
    <location>
        <begin position="253"/>
        <end position="274"/>
    </location>
</feature>
<evidence type="ECO:0000256" key="2">
    <source>
        <dbReference type="ARBA" id="ARBA00010157"/>
    </source>
</evidence>
<evidence type="ECO:0000256" key="4">
    <source>
        <dbReference type="ARBA" id="ARBA00022692"/>
    </source>
</evidence>
<feature type="transmembrane region" description="Helical" evidence="7">
    <location>
        <begin position="219"/>
        <end position="241"/>
    </location>
</feature>
<keyword evidence="4 7" id="KW-0812">Transmembrane</keyword>
<comment type="caution">
    <text evidence="9">The sequence shown here is derived from an EMBL/GenBank/DDBJ whole genome shotgun (WGS) entry which is preliminary data.</text>
</comment>
<feature type="transmembrane region" description="Helical" evidence="7">
    <location>
        <begin position="188"/>
        <end position="212"/>
    </location>
</feature>
<keyword evidence="3" id="KW-1003">Cell membrane</keyword>
<protein>
    <submittedName>
        <fullName evidence="9">RND superfamily putative drug exporter</fullName>
    </submittedName>
</protein>
<sequence>MQTFLTSKKALPLRALFLIFWLAMLGFGGVAQGKISSVTVNDPAFFLPESAESTLASQATAEFKQSNELPLLIAVVAPDGSALDAAALTELGALAEALPGLELENGATLRDVMTTEFIPVIPSEDSTAALLPVGLDAGAINVTGPSGDRLGSTIVDDVRTFFAEESRSLDADFYVSGPAALSADLSGAFAGIDLTLLLVAVVLVFVILIVVYRSLYLPIAVLLTAIAALCAAVLVVYNLAANDVFDLNGQTQGILSILVIGATTDYSLLVVSRYRDELTGPGTPIQALARSIKGVWEPILASGGTVIAGLLALLLSDLSSTASLGPIAALGVVFSMLAALTLLPGLLMMFGNRFARVVFWPAKLPEKSVSEDGIEGHGIWSRWARVVGKHDRKVWVGSLIFLVALAAFAPTFRAEGTSQTDQFVDSPESVVGFEILGEKFDAGSVEPVEVIISEDAALAAAEQILALDGVESVEPTVGQDDEPLAVDGRVLLSVTTSMPAGDKAAGQVVQEIRASAHELDSDALVGGVAAQNLDTQQTARADLVKIIPVVLIIITVMLVILLRAILAPVLLILANILSFASAMGISAIIFNWILDYPGADASVPLYAFVFLVALGIDYTIFLMARVREESAQHGTREGLLRGLAVTGGVITSAGIVLAATFGALAVIPLLFMVQLAIIVPLGLLIDTFVVRTALIAGIVHDIGNPVWWPRRLNRTGAQ</sequence>
<feature type="transmembrane region" description="Helical" evidence="7">
    <location>
        <begin position="394"/>
        <end position="412"/>
    </location>
</feature>